<accession>L1JGH5</accession>
<keyword evidence="4" id="KW-1185">Reference proteome</keyword>
<proteinExistence type="predicted"/>
<dbReference type="EMBL" id="JH992991">
    <property type="protein sequence ID" value="EKX47195.1"/>
    <property type="molecule type" value="Genomic_DNA"/>
</dbReference>
<keyword evidence="1" id="KW-0732">Signal</keyword>
<dbReference type="RefSeq" id="XP_005834175.1">
    <property type="nucleotide sequence ID" value="XM_005834118.1"/>
</dbReference>
<evidence type="ECO:0000313" key="4">
    <source>
        <dbReference type="Proteomes" id="UP000011087"/>
    </source>
</evidence>
<dbReference type="GeneID" id="17303863"/>
<reference evidence="4" key="2">
    <citation type="submission" date="2012-11" db="EMBL/GenBank/DDBJ databases">
        <authorList>
            <person name="Kuo A."/>
            <person name="Curtis B.A."/>
            <person name="Tanifuji G."/>
            <person name="Burki F."/>
            <person name="Gruber A."/>
            <person name="Irimia M."/>
            <person name="Maruyama S."/>
            <person name="Arias M.C."/>
            <person name="Ball S.G."/>
            <person name="Gile G.H."/>
            <person name="Hirakawa Y."/>
            <person name="Hopkins J.F."/>
            <person name="Rensing S.A."/>
            <person name="Schmutz J."/>
            <person name="Symeonidi A."/>
            <person name="Elias M."/>
            <person name="Eveleigh R.J."/>
            <person name="Herman E.K."/>
            <person name="Klute M.J."/>
            <person name="Nakayama T."/>
            <person name="Obornik M."/>
            <person name="Reyes-Prieto A."/>
            <person name="Armbrust E.V."/>
            <person name="Aves S.J."/>
            <person name="Beiko R.G."/>
            <person name="Coutinho P."/>
            <person name="Dacks J.B."/>
            <person name="Durnford D.G."/>
            <person name="Fast N.M."/>
            <person name="Green B.R."/>
            <person name="Grisdale C."/>
            <person name="Hempe F."/>
            <person name="Henrissat B."/>
            <person name="Hoppner M.P."/>
            <person name="Ishida K.-I."/>
            <person name="Kim E."/>
            <person name="Koreny L."/>
            <person name="Kroth P.G."/>
            <person name="Liu Y."/>
            <person name="Malik S.-B."/>
            <person name="Maier U.G."/>
            <person name="McRose D."/>
            <person name="Mock T."/>
            <person name="Neilson J.A."/>
            <person name="Onodera N.T."/>
            <person name="Poole A.M."/>
            <person name="Pritham E.J."/>
            <person name="Richards T.A."/>
            <person name="Rocap G."/>
            <person name="Roy S.W."/>
            <person name="Sarai C."/>
            <person name="Schaack S."/>
            <person name="Shirato S."/>
            <person name="Slamovits C.H."/>
            <person name="Spencer D.F."/>
            <person name="Suzuki S."/>
            <person name="Worden A.Z."/>
            <person name="Zauner S."/>
            <person name="Barry K."/>
            <person name="Bell C."/>
            <person name="Bharti A.K."/>
            <person name="Crow J.A."/>
            <person name="Grimwood J."/>
            <person name="Kramer R."/>
            <person name="Lindquist E."/>
            <person name="Lucas S."/>
            <person name="Salamov A."/>
            <person name="McFadden G.I."/>
            <person name="Lane C.E."/>
            <person name="Keeling P.J."/>
            <person name="Gray M.W."/>
            <person name="Grigoriev I.V."/>
            <person name="Archibald J.M."/>
        </authorList>
    </citation>
    <scope>NUCLEOTIDE SEQUENCE</scope>
    <source>
        <strain evidence="4">CCMP2712</strain>
    </source>
</reference>
<dbReference type="KEGG" id="gtt:GUITHDRAFT_107106"/>
<evidence type="ECO:0000256" key="1">
    <source>
        <dbReference type="SAM" id="SignalP"/>
    </source>
</evidence>
<feature type="chain" id="PRO_5008771280" evidence="1">
    <location>
        <begin position="36"/>
        <end position="436"/>
    </location>
</feature>
<reference evidence="2 4" key="1">
    <citation type="journal article" date="2012" name="Nature">
        <title>Algal genomes reveal evolutionary mosaicism and the fate of nucleomorphs.</title>
        <authorList>
            <consortium name="DOE Joint Genome Institute"/>
            <person name="Curtis B.A."/>
            <person name="Tanifuji G."/>
            <person name="Burki F."/>
            <person name="Gruber A."/>
            <person name="Irimia M."/>
            <person name="Maruyama S."/>
            <person name="Arias M.C."/>
            <person name="Ball S.G."/>
            <person name="Gile G.H."/>
            <person name="Hirakawa Y."/>
            <person name="Hopkins J.F."/>
            <person name="Kuo A."/>
            <person name="Rensing S.A."/>
            <person name="Schmutz J."/>
            <person name="Symeonidi A."/>
            <person name="Elias M."/>
            <person name="Eveleigh R.J."/>
            <person name="Herman E.K."/>
            <person name="Klute M.J."/>
            <person name="Nakayama T."/>
            <person name="Obornik M."/>
            <person name="Reyes-Prieto A."/>
            <person name="Armbrust E.V."/>
            <person name="Aves S.J."/>
            <person name="Beiko R.G."/>
            <person name="Coutinho P."/>
            <person name="Dacks J.B."/>
            <person name="Durnford D.G."/>
            <person name="Fast N.M."/>
            <person name="Green B.R."/>
            <person name="Grisdale C.J."/>
            <person name="Hempel F."/>
            <person name="Henrissat B."/>
            <person name="Hoppner M.P."/>
            <person name="Ishida K."/>
            <person name="Kim E."/>
            <person name="Koreny L."/>
            <person name="Kroth P.G."/>
            <person name="Liu Y."/>
            <person name="Malik S.B."/>
            <person name="Maier U.G."/>
            <person name="McRose D."/>
            <person name="Mock T."/>
            <person name="Neilson J.A."/>
            <person name="Onodera N.T."/>
            <person name="Poole A.M."/>
            <person name="Pritham E.J."/>
            <person name="Richards T.A."/>
            <person name="Rocap G."/>
            <person name="Roy S.W."/>
            <person name="Sarai C."/>
            <person name="Schaack S."/>
            <person name="Shirato S."/>
            <person name="Slamovits C.H."/>
            <person name="Spencer D.F."/>
            <person name="Suzuki S."/>
            <person name="Worden A.Z."/>
            <person name="Zauner S."/>
            <person name="Barry K."/>
            <person name="Bell C."/>
            <person name="Bharti A.K."/>
            <person name="Crow J.A."/>
            <person name="Grimwood J."/>
            <person name="Kramer R."/>
            <person name="Lindquist E."/>
            <person name="Lucas S."/>
            <person name="Salamov A."/>
            <person name="McFadden G.I."/>
            <person name="Lane C.E."/>
            <person name="Keeling P.J."/>
            <person name="Gray M.W."/>
            <person name="Grigoriev I.V."/>
            <person name="Archibald J.M."/>
        </authorList>
    </citation>
    <scope>NUCLEOTIDE SEQUENCE</scope>
    <source>
        <strain evidence="2 4">CCMP2712</strain>
    </source>
</reference>
<evidence type="ECO:0000313" key="3">
    <source>
        <dbReference type="EnsemblProtists" id="EKX47195"/>
    </source>
</evidence>
<evidence type="ECO:0000313" key="2">
    <source>
        <dbReference type="EMBL" id="EKX47195.1"/>
    </source>
</evidence>
<dbReference type="HOGENOM" id="CLU_629224_0_0_1"/>
<protein>
    <submittedName>
        <fullName evidence="2 3">Uncharacterized protein</fullName>
    </submittedName>
</protein>
<dbReference type="Proteomes" id="UP000011087">
    <property type="component" value="Unassembled WGS sequence"/>
</dbReference>
<reference evidence="3" key="3">
    <citation type="submission" date="2016-03" db="UniProtKB">
        <authorList>
            <consortium name="EnsemblProtists"/>
        </authorList>
    </citation>
    <scope>IDENTIFICATION</scope>
</reference>
<dbReference type="EnsemblProtists" id="EKX47195">
    <property type="protein sequence ID" value="EKX47195"/>
    <property type="gene ID" value="GUITHDRAFT_107106"/>
</dbReference>
<name>L1JGH5_GUITC</name>
<gene>
    <name evidence="2" type="ORF">GUITHDRAFT_107106</name>
</gene>
<sequence length="436" mass="49276">MHKGCMWAMNVGAMAGSLQQVMLLLVCSLSPMSFGSFSTSMATRHSSLAPPPAVSSGCALRLRGGKIQESDGLVGDQIPNVTEEVTEDYIAWSFPVDINTSYFEGEKDWSKPSFDDLPIEYFEDKYNVKQEDIIEYFKNRSLEVINKARKSDDEPPIELDPPTFKTCHFKNGTYRFCTTRMDRCSIGAEQGLFLDVQAKNKSIEIFAIKTAAHGFSNPQASETTAEKDFVHQYVLQEPSYPMNITVYTCEGTSRGKEMTPKHWRVIGRACNVTVGGDLCGKPAEGEQMPRINGLEDWDGHMLEDWIPDDPKVPTGKGDWYSDRKKDPLYAALPLDETLLLAPGERRGFLIHTSCEYGVANRWPTDSESILNTISDENDHLRLFAMRAMPEVEPFTETQDEEKFLAVNENVTYEPDHFVRRRMGHAFVGEVEYRLKD</sequence>
<organism evidence="2">
    <name type="scientific">Guillardia theta (strain CCMP2712)</name>
    <name type="common">Cryptophyte</name>
    <dbReference type="NCBI Taxonomy" id="905079"/>
    <lineage>
        <taxon>Eukaryota</taxon>
        <taxon>Cryptophyceae</taxon>
        <taxon>Pyrenomonadales</taxon>
        <taxon>Geminigeraceae</taxon>
        <taxon>Guillardia</taxon>
    </lineage>
</organism>
<dbReference type="AlphaFoldDB" id="L1JGH5"/>
<feature type="signal peptide" evidence="1">
    <location>
        <begin position="1"/>
        <end position="35"/>
    </location>
</feature>
<dbReference type="PaxDb" id="55529-EKX47195"/>